<evidence type="ECO:0000313" key="2">
    <source>
        <dbReference type="EMBL" id="ESU72097.1"/>
    </source>
</evidence>
<accession>A0A7U9JAX1</accession>
<dbReference type="Pfam" id="PF01850">
    <property type="entry name" value="PIN"/>
    <property type="match status" value="1"/>
</dbReference>
<feature type="domain" description="PIN" evidence="1">
    <location>
        <begin position="22"/>
        <end position="138"/>
    </location>
</feature>
<gene>
    <name evidence="2" type="ORF">T260_09595</name>
</gene>
<name>A0A7U9JAX1_GEOTM</name>
<dbReference type="InterPro" id="IPR002716">
    <property type="entry name" value="PIN_dom"/>
</dbReference>
<dbReference type="Gene3D" id="3.40.50.1010">
    <property type="entry name" value="5'-nuclease"/>
    <property type="match status" value="1"/>
</dbReference>
<evidence type="ECO:0000313" key="3">
    <source>
        <dbReference type="Proteomes" id="UP000018339"/>
    </source>
</evidence>
<dbReference type="PANTHER" id="PTHR39664">
    <property type="match status" value="1"/>
</dbReference>
<dbReference type="AlphaFoldDB" id="A0A7U9JAX1"/>
<dbReference type="SUPFAM" id="SSF88723">
    <property type="entry name" value="PIN domain-like"/>
    <property type="match status" value="1"/>
</dbReference>
<reference evidence="2 3" key="1">
    <citation type="journal article" date="2014" name="Genome Announc.">
        <title>Draft Genome Sequence of Geobacillus thermopakistaniensis Strain MAS1.</title>
        <authorList>
            <person name="Siddiqui M.A."/>
            <person name="Rashid N."/>
            <person name="Ayyampalayam S."/>
            <person name="Whitman W.B."/>
        </authorList>
    </citation>
    <scope>NUCLEOTIDE SEQUENCE [LARGE SCALE GENOMIC DNA]</scope>
    <source>
        <strain evidence="2 3">MAS1</strain>
    </source>
</reference>
<evidence type="ECO:0000259" key="1">
    <source>
        <dbReference type="Pfam" id="PF01850"/>
    </source>
</evidence>
<comment type="caution">
    <text evidence="2">The sequence shown here is derived from an EMBL/GenBank/DDBJ whole genome shotgun (WGS) entry which is preliminary data.</text>
</comment>
<dbReference type="EMBL" id="AYSF01000049">
    <property type="protein sequence ID" value="ESU72097.1"/>
    <property type="molecule type" value="Genomic_DNA"/>
</dbReference>
<dbReference type="Proteomes" id="UP000018339">
    <property type="component" value="Unassembled WGS sequence"/>
</dbReference>
<protein>
    <submittedName>
        <fullName evidence="2">Pilus biogenesis protein</fullName>
    </submittedName>
</protein>
<proteinExistence type="predicted"/>
<dbReference type="InterPro" id="IPR029060">
    <property type="entry name" value="PIN-like_dom_sf"/>
</dbReference>
<dbReference type="PANTHER" id="PTHR39664:SF2">
    <property type="entry name" value="NUCLEIC ACID-BINDING PROTEIN, CONTAINING PIN DOMAIN-RELATED"/>
    <property type="match status" value="1"/>
</dbReference>
<sequence length="141" mass="16599">MRLCKPEKAMLGLKLWWINMKIIDANIILRYLLNDHDELSGKAATIIEDNKVLLLREVIVEVVYVLEKVYNVKNDEISDILLELLKYDNIEVDDIEVVEEALALFGKRRLDFVDTLLYAYNKVKGYQVYTFDKKLDKMLEE</sequence>
<keyword evidence="3" id="KW-1185">Reference proteome</keyword>
<organism evidence="2 3">
    <name type="scientific">Geobacillus thermopakistaniensis (strain MAS1)</name>
    <dbReference type="NCBI Taxonomy" id="1408282"/>
    <lineage>
        <taxon>Bacteria</taxon>
        <taxon>Bacillati</taxon>
        <taxon>Bacillota</taxon>
        <taxon>Bacilli</taxon>
        <taxon>Bacillales</taxon>
        <taxon>Anoxybacillaceae</taxon>
        <taxon>Geobacillus</taxon>
    </lineage>
</organism>